<dbReference type="InterPro" id="IPR010422">
    <property type="entry name" value="Ccdc124/Oxs1"/>
</dbReference>
<sequence length="226" mass="24401">MAGKKTENSKKAAGQARKADAANAKAAAADAKAAAAEASEWDKGAKKGNAKKEADEAKKAEAARKKAEREALLKEEMESLPSKPKVSRGAEKLANKKSSKNQDFMSKKDSVTLNASNIDDALDALSISTGSGPVAAKGPNGGVERHPERRYKAALLAYEERRLPEVKEEFKGLRQNQMKDLIKKEFDKSELNPFNQVTVAHNATQDEVKALKGNLKEATEKRLAGN</sequence>
<evidence type="ECO:0000256" key="2">
    <source>
        <dbReference type="ARBA" id="ARBA00023054"/>
    </source>
</evidence>
<keyword evidence="7" id="KW-1185">Reference proteome</keyword>
<comment type="caution">
    <text evidence="6">The sequence shown here is derived from an EMBL/GenBank/DDBJ whole genome shotgun (WGS) entry which is preliminary data.</text>
</comment>
<evidence type="ECO:0000256" key="3">
    <source>
        <dbReference type="SAM" id="MobiDB-lite"/>
    </source>
</evidence>
<feature type="domain" description="LSO1/LSO2" evidence="5">
    <location>
        <begin position="9"/>
        <end position="76"/>
    </location>
</feature>
<evidence type="ECO:0000259" key="5">
    <source>
        <dbReference type="Pfam" id="PF22048"/>
    </source>
</evidence>
<feature type="compositionally biased region" description="Low complexity" evidence="3">
    <location>
        <begin position="11"/>
        <end position="38"/>
    </location>
</feature>
<dbReference type="Pfam" id="PF06244">
    <property type="entry name" value="Ccdc124"/>
    <property type="match status" value="1"/>
</dbReference>
<evidence type="ECO:0000313" key="7">
    <source>
        <dbReference type="Proteomes" id="UP001498771"/>
    </source>
</evidence>
<dbReference type="Proteomes" id="UP001498771">
    <property type="component" value="Unassembled WGS sequence"/>
</dbReference>
<proteinExistence type="inferred from homology"/>
<feature type="compositionally biased region" description="Basic and acidic residues" evidence="3">
    <location>
        <begin position="1"/>
        <end position="10"/>
    </location>
</feature>
<dbReference type="EMBL" id="JBBJBU010000014">
    <property type="protein sequence ID" value="KAK7202887.1"/>
    <property type="molecule type" value="Genomic_DNA"/>
</dbReference>
<feature type="region of interest" description="Disordered" evidence="3">
    <location>
        <begin position="1"/>
        <end position="108"/>
    </location>
</feature>
<dbReference type="GeneID" id="90036397"/>
<keyword evidence="2" id="KW-0175">Coiled coil</keyword>
<protein>
    <recommendedName>
        <fullName evidence="8">DUF1014-domain-containing protein</fullName>
    </recommendedName>
</protein>
<dbReference type="InterPro" id="IPR054413">
    <property type="entry name" value="LSO1/2"/>
</dbReference>
<dbReference type="InterPro" id="IPR054414">
    <property type="entry name" value="Ccdc124/Oxs1_C"/>
</dbReference>
<dbReference type="PANTHER" id="PTHR21680:SF0">
    <property type="entry name" value="COILED-COIL DOMAIN-CONTAINING PROTEIN 124"/>
    <property type="match status" value="1"/>
</dbReference>
<organism evidence="6 7">
    <name type="scientific">Myxozyma melibiosi</name>
    <dbReference type="NCBI Taxonomy" id="54550"/>
    <lineage>
        <taxon>Eukaryota</taxon>
        <taxon>Fungi</taxon>
        <taxon>Dikarya</taxon>
        <taxon>Ascomycota</taxon>
        <taxon>Saccharomycotina</taxon>
        <taxon>Lipomycetes</taxon>
        <taxon>Lipomycetales</taxon>
        <taxon>Lipomycetaceae</taxon>
        <taxon>Myxozyma</taxon>
    </lineage>
</organism>
<evidence type="ECO:0000259" key="4">
    <source>
        <dbReference type="Pfam" id="PF06244"/>
    </source>
</evidence>
<feature type="region of interest" description="Disordered" evidence="3">
    <location>
        <begin position="126"/>
        <end position="148"/>
    </location>
</feature>
<reference evidence="6 7" key="1">
    <citation type="submission" date="2024-03" db="EMBL/GenBank/DDBJ databases">
        <title>Genome-scale model development and genomic sequencing of the oleaginous clade Lipomyces.</title>
        <authorList>
            <consortium name="Lawrence Berkeley National Laboratory"/>
            <person name="Czajka J.J."/>
            <person name="Han Y."/>
            <person name="Kim J."/>
            <person name="Mondo S.J."/>
            <person name="Hofstad B.A."/>
            <person name="Robles A."/>
            <person name="Haridas S."/>
            <person name="Riley R."/>
            <person name="LaButti K."/>
            <person name="Pangilinan J."/>
            <person name="Andreopoulos W."/>
            <person name="Lipzen A."/>
            <person name="Yan J."/>
            <person name="Wang M."/>
            <person name="Ng V."/>
            <person name="Grigoriev I.V."/>
            <person name="Spatafora J.W."/>
            <person name="Magnuson J.K."/>
            <person name="Baker S.E."/>
            <person name="Pomraning K.R."/>
        </authorList>
    </citation>
    <scope>NUCLEOTIDE SEQUENCE [LARGE SCALE GENOMIC DNA]</scope>
    <source>
        <strain evidence="6 7">Phaff 52-87</strain>
    </source>
</reference>
<name>A0ABR1EZC6_9ASCO</name>
<comment type="similarity">
    <text evidence="1">Belongs to the CCDC124 family.</text>
</comment>
<feature type="compositionally biased region" description="Basic and acidic residues" evidence="3">
    <location>
        <begin position="40"/>
        <end position="77"/>
    </location>
</feature>
<dbReference type="RefSeq" id="XP_064765920.1">
    <property type="nucleotide sequence ID" value="XM_064910885.1"/>
</dbReference>
<dbReference type="Pfam" id="PF22048">
    <property type="entry name" value="LSO1_2-like"/>
    <property type="match status" value="1"/>
</dbReference>
<accession>A0ABR1EZC6</accession>
<gene>
    <name evidence="6" type="ORF">BZA70DRAFT_260783</name>
</gene>
<evidence type="ECO:0000313" key="6">
    <source>
        <dbReference type="EMBL" id="KAK7202887.1"/>
    </source>
</evidence>
<evidence type="ECO:0008006" key="8">
    <source>
        <dbReference type="Google" id="ProtNLM"/>
    </source>
</evidence>
<feature type="domain" description="Coiled-coil" evidence="4">
    <location>
        <begin position="106"/>
        <end position="196"/>
    </location>
</feature>
<dbReference type="PANTHER" id="PTHR21680">
    <property type="entry name" value="COILED-COIL DOMAIN-CONTAINING PROTEIN 124"/>
    <property type="match status" value="1"/>
</dbReference>
<evidence type="ECO:0000256" key="1">
    <source>
        <dbReference type="ARBA" id="ARBA00008296"/>
    </source>
</evidence>